<protein>
    <recommendedName>
        <fullName evidence="4">DUF721 domain-containing protein</fullName>
    </recommendedName>
</protein>
<evidence type="ECO:0000313" key="2">
    <source>
        <dbReference type="EMBL" id="SFK38992.1"/>
    </source>
</evidence>
<reference evidence="2 3" key="1">
    <citation type="submission" date="2016-10" db="EMBL/GenBank/DDBJ databases">
        <authorList>
            <person name="de Groot N.N."/>
        </authorList>
    </citation>
    <scope>NUCLEOTIDE SEQUENCE [LARGE SCALE GENOMIC DNA]</scope>
    <source>
        <strain evidence="2 3">NE2</strain>
    </source>
</reference>
<proteinExistence type="predicted"/>
<dbReference type="STRING" id="1612308.SAMN05444581_10770"/>
<dbReference type="InterPro" id="IPR007922">
    <property type="entry name" value="DciA-like"/>
</dbReference>
<organism evidence="2 3">
    <name type="scientific">Methylocapsa palsarum</name>
    <dbReference type="NCBI Taxonomy" id="1612308"/>
    <lineage>
        <taxon>Bacteria</taxon>
        <taxon>Pseudomonadati</taxon>
        <taxon>Pseudomonadota</taxon>
        <taxon>Alphaproteobacteria</taxon>
        <taxon>Hyphomicrobiales</taxon>
        <taxon>Beijerinckiaceae</taxon>
        <taxon>Methylocapsa</taxon>
    </lineage>
</organism>
<dbReference type="EMBL" id="FOSN01000007">
    <property type="protein sequence ID" value="SFK38992.1"/>
    <property type="molecule type" value="Genomic_DNA"/>
</dbReference>
<dbReference type="OrthoDB" id="7160947at2"/>
<sequence length="193" mass="21232">MSSEPSRNFRRRKAAWSSPLADLVGAVIDPVLARQGFSQSDLILYWDEIAGERLASMSQPIKLQWPRTPDWSRAPQTRGERSGGPQRQDAATLVVRVESGFALEMQHLAGALIDRVNAHLGWRCVGRIALKQGPVERRRTGRRAAPAPDQQIAREAERIVAGIEDDPLRSALARLGANILARCEGPAKINSAE</sequence>
<dbReference type="PIRSF" id="PIRSF032064">
    <property type="entry name" value="UCP032064"/>
    <property type="match status" value="1"/>
</dbReference>
<keyword evidence="3" id="KW-1185">Reference proteome</keyword>
<feature type="region of interest" description="Disordered" evidence="1">
    <location>
        <begin position="65"/>
        <end position="89"/>
    </location>
</feature>
<name>A0A1I3Z4J2_9HYPH</name>
<accession>A0A1I3Z4J2</accession>
<dbReference type="RefSeq" id="WP_091681497.1">
    <property type="nucleotide sequence ID" value="NZ_FOSN01000007.1"/>
</dbReference>
<dbReference type="InterPro" id="IPR010593">
    <property type="entry name" value="DUF1159"/>
</dbReference>
<evidence type="ECO:0000256" key="1">
    <source>
        <dbReference type="SAM" id="MobiDB-lite"/>
    </source>
</evidence>
<evidence type="ECO:0000313" key="3">
    <source>
        <dbReference type="Proteomes" id="UP000198755"/>
    </source>
</evidence>
<dbReference type="Pfam" id="PF05258">
    <property type="entry name" value="DciA"/>
    <property type="match status" value="1"/>
</dbReference>
<dbReference type="Proteomes" id="UP000198755">
    <property type="component" value="Unassembled WGS sequence"/>
</dbReference>
<gene>
    <name evidence="2" type="ORF">SAMN05444581_10770</name>
</gene>
<dbReference type="AlphaFoldDB" id="A0A1I3Z4J2"/>
<evidence type="ECO:0008006" key="4">
    <source>
        <dbReference type="Google" id="ProtNLM"/>
    </source>
</evidence>